<reference evidence="3 4" key="1">
    <citation type="submission" date="2020-04" db="EMBL/GenBank/DDBJ databases">
        <authorList>
            <person name="Alioto T."/>
            <person name="Alioto T."/>
            <person name="Gomez Garrido J."/>
        </authorList>
    </citation>
    <scope>NUCLEOTIDE SEQUENCE [LARGE SCALE GENOMIC DNA]</scope>
</reference>
<organism evidence="3 4">
    <name type="scientific">Cloeon dipterum</name>
    <dbReference type="NCBI Taxonomy" id="197152"/>
    <lineage>
        <taxon>Eukaryota</taxon>
        <taxon>Metazoa</taxon>
        <taxon>Ecdysozoa</taxon>
        <taxon>Arthropoda</taxon>
        <taxon>Hexapoda</taxon>
        <taxon>Insecta</taxon>
        <taxon>Pterygota</taxon>
        <taxon>Palaeoptera</taxon>
        <taxon>Ephemeroptera</taxon>
        <taxon>Pisciforma</taxon>
        <taxon>Baetidae</taxon>
        <taxon>Cloeon</taxon>
    </lineage>
</organism>
<evidence type="ECO:0000256" key="1">
    <source>
        <dbReference type="SAM" id="MobiDB-lite"/>
    </source>
</evidence>
<protein>
    <submittedName>
        <fullName evidence="3">Uncharacterized protein</fullName>
    </submittedName>
</protein>
<evidence type="ECO:0000313" key="3">
    <source>
        <dbReference type="EMBL" id="CAB3380840.1"/>
    </source>
</evidence>
<feature type="signal peptide" evidence="2">
    <location>
        <begin position="1"/>
        <end position="24"/>
    </location>
</feature>
<keyword evidence="2" id="KW-0732">Signal</keyword>
<name>A0A8S1DEE9_9INSE</name>
<dbReference type="Proteomes" id="UP000494165">
    <property type="component" value="Unassembled WGS sequence"/>
</dbReference>
<comment type="caution">
    <text evidence="3">The sequence shown here is derived from an EMBL/GenBank/DDBJ whole genome shotgun (WGS) entry which is preliminary data.</text>
</comment>
<evidence type="ECO:0000313" key="4">
    <source>
        <dbReference type="Proteomes" id="UP000494165"/>
    </source>
</evidence>
<evidence type="ECO:0000256" key="2">
    <source>
        <dbReference type="SAM" id="SignalP"/>
    </source>
</evidence>
<dbReference type="EMBL" id="CADEPI010000218">
    <property type="protein sequence ID" value="CAB3380840.1"/>
    <property type="molecule type" value="Genomic_DNA"/>
</dbReference>
<dbReference type="AlphaFoldDB" id="A0A8S1DEE9"/>
<gene>
    <name evidence="3" type="ORF">CLODIP_2_CD03782</name>
</gene>
<sequence>MKIILASFLIVLLVVGSNLQGVSAKPQQFPGETGAAGIPPPSNGPSNLNNRCGANQFFFNNKCNPIIISSNP</sequence>
<feature type="chain" id="PRO_5035810638" evidence="2">
    <location>
        <begin position="25"/>
        <end position="72"/>
    </location>
</feature>
<accession>A0A8S1DEE9</accession>
<proteinExistence type="predicted"/>
<keyword evidence="4" id="KW-1185">Reference proteome</keyword>
<feature type="region of interest" description="Disordered" evidence="1">
    <location>
        <begin position="26"/>
        <end position="49"/>
    </location>
</feature>